<feature type="region of interest" description="Disordered" evidence="1">
    <location>
        <begin position="200"/>
        <end position="232"/>
    </location>
</feature>
<protein>
    <submittedName>
        <fullName evidence="3">Uncharacterized protein</fullName>
    </submittedName>
</protein>
<organism evidence="3 4">
    <name type="scientific">Portunus trituberculatus</name>
    <name type="common">Swimming crab</name>
    <name type="synonym">Neptunus trituberculatus</name>
    <dbReference type="NCBI Taxonomy" id="210409"/>
    <lineage>
        <taxon>Eukaryota</taxon>
        <taxon>Metazoa</taxon>
        <taxon>Ecdysozoa</taxon>
        <taxon>Arthropoda</taxon>
        <taxon>Crustacea</taxon>
        <taxon>Multicrustacea</taxon>
        <taxon>Malacostraca</taxon>
        <taxon>Eumalacostraca</taxon>
        <taxon>Eucarida</taxon>
        <taxon>Decapoda</taxon>
        <taxon>Pleocyemata</taxon>
        <taxon>Brachyura</taxon>
        <taxon>Eubrachyura</taxon>
        <taxon>Portunoidea</taxon>
        <taxon>Portunidae</taxon>
        <taxon>Portuninae</taxon>
        <taxon>Portunus</taxon>
    </lineage>
</organism>
<name>A0A5B7D586_PORTR</name>
<feature type="transmembrane region" description="Helical" evidence="2">
    <location>
        <begin position="45"/>
        <end position="63"/>
    </location>
</feature>
<sequence length="253" mass="28040">MVCLMSRMNRFFFNSEVKILSVVISVPVLVSLLLPEVVLHLLDLILQSANFLFVVFGLIHKLFTQLLRRLQLGPQVLGIYRPELCEVGEERDKGHGVLKDRGAFLRYLAGGQWRNYPRDSCGNFINSRNNDRRQGRGTFISGRKFAFVRVCDVRALRQAARNIGTHLLYHEDFLSSVLASALAREMISAERYCVPDAITASSPPQPPAGAGATGAAETVATTTHTTTRKTMTGERGTELGAAGRSIHADHYRV</sequence>
<dbReference type="EMBL" id="VSRR010000424">
    <property type="protein sequence ID" value="MPC15403.1"/>
    <property type="molecule type" value="Genomic_DNA"/>
</dbReference>
<keyword evidence="4" id="KW-1185">Reference proteome</keyword>
<evidence type="ECO:0000256" key="1">
    <source>
        <dbReference type="SAM" id="MobiDB-lite"/>
    </source>
</evidence>
<evidence type="ECO:0000313" key="3">
    <source>
        <dbReference type="EMBL" id="MPC15403.1"/>
    </source>
</evidence>
<proteinExistence type="predicted"/>
<evidence type="ECO:0000256" key="2">
    <source>
        <dbReference type="SAM" id="Phobius"/>
    </source>
</evidence>
<keyword evidence="2" id="KW-0472">Membrane</keyword>
<reference evidence="3 4" key="1">
    <citation type="submission" date="2019-05" db="EMBL/GenBank/DDBJ databases">
        <title>Another draft genome of Portunus trituberculatus and its Hox gene families provides insights of decapod evolution.</title>
        <authorList>
            <person name="Jeong J.-H."/>
            <person name="Song I."/>
            <person name="Kim S."/>
            <person name="Choi T."/>
            <person name="Kim D."/>
            <person name="Ryu S."/>
            <person name="Kim W."/>
        </authorList>
    </citation>
    <scope>NUCLEOTIDE SEQUENCE [LARGE SCALE GENOMIC DNA]</scope>
    <source>
        <tissue evidence="3">Muscle</tissue>
    </source>
</reference>
<feature type="compositionally biased region" description="Low complexity" evidence="1">
    <location>
        <begin position="208"/>
        <end position="230"/>
    </location>
</feature>
<evidence type="ECO:0000313" key="4">
    <source>
        <dbReference type="Proteomes" id="UP000324222"/>
    </source>
</evidence>
<dbReference type="AlphaFoldDB" id="A0A5B7D586"/>
<comment type="caution">
    <text evidence="3">The sequence shown here is derived from an EMBL/GenBank/DDBJ whole genome shotgun (WGS) entry which is preliminary data.</text>
</comment>
<accession>A0A5B7D586</accession>
<dbReference type="Proteomes" id="UP000324222">
    <property type="component" value="Unassembled WGS sequence"/>
</dbReference>
<gene>
    <name evidence="3" type="ORF">E2C01_008192</name>
</gene>
<keyword evidence="2" id="KW-1133">Transmembrane helix</keyword>
<keyword evidence="2" id="KW-0812">Transmembrane</keyword>